<keyword evidence="4" id="KW-1185">Reference proteome</keyword>
<accession>A0A1G9EGE0</accession>
<feature type="compositionally biased region" description="Basic and acidic residues" evidence="1">
    <location>
        <begin position="212"/>
        <end position="221"/>
    </location>
</feature>
<dbReference type="Gene3D" id="2.50.20.20">
    <property type="match status" value="1"/>
</dbReference>
<keyword evidence="2" id="KW-0732">Signal</keyword>
<proteinExistence type="predicted"/>
<sequence>MSRSRRGTLSAAGVTLCAGLLMGTLAACGDDSGGSGGIADKSAKEISDAAQQALLDAKSLRMAMSGGTGTDGPESFDLHVDQDGNCSGSFEMGSGKGSFDILKRGDKVWIKADQDFWKAMGGPQGGAVAKLLGDKYLVGDANDPQMSDLSSSCNLKELQKEMKEDDSSDDLKKGGKSSVDGQETITIESTEKDDKSTVDVATKGEPYPLKIVSDENGKKETVLLSDFDEPVTSETPPAGETVDIKELQKQQP</sequence>
<evidence type="ECO:0000256" key="1">
    <source>
        <dbReference type="SAM" id="MobiDB-lite"/>
    </source>
</evidence>
<protein>
    <recommendedName>
        <fullName evidence="5">Lipoprotein</fullName>
    </recommendedName>
</protein>
<organism evidence="3 4">
    <name type="scientific">Streptomyces indicus</name>
    <dbReference type="NCBI Taxonomy" id="417292"/>
    <lineage>
        <taxon>Bacteria</taxon>
        <taxon>Bacillati</taxon>
        <taxon>Actinomycetota</taxon>
        <taxon>Actinomycetes</taxon>
        <taxon>Kitasatosporales</taxon>
        <taxon>Streptomycetaceae</taxon>
        <taxon>Streptomyces</taxon>
    </lineage>
</organism>
<name>A0A1G9EGE0_9ACTN</name>
<dbReference type="AlphaFoldDB" id="A0A1G9EGE0"/>
<dbReference type="EMBL" id="FNFF01000011">
    <property type="protein sequence ID" value="SDK75202.1"/>
    <property type="molecule type" value="Genomic_DNA"/>
</dbReference>
<feature type="chain" id="PRO_5038991741" description="Lipoprotein" evidence="2">
    <location>
        <begin position="27"/>
        <end position="252"/>
    </location>
</feature>
<feature type="compositionally biased region" description="Basic and acidic residues" evidence="1">
    <location>
        <begin position="161"/>
        <end position="173"/>
    </location>
</feature>
<dbReference type="PROSITE" id="PS51257">
    <property type="entry name" value="PROKAR_LIPOPROTEIN"/>
    <property type="match status" value="1"/>
</dbReference>
<evidence type="ECO:0000313" key="3">
    <source>
        <dbReference type="EMBL" id="SDK75202.1"/>
    </source>
</evidence>
<dbReference type="RefSeq" id="WP_143041382.1">
    <property type="nucleotide sequence ID" value="NZ_FNFF01000011.1"/>
</dbReference>
<feature type="signal peptide" evidence="2">
    <location>
        <begin position="1"/>
        <end position="26"/>
    </location>
</feature>
<dbReference type="OrthoDB" id="4350224at2"/>
<feature type="compositionally biased region" description="Basic and acidic residues" evidence="1">
    <location>
        <begin position="242"/>
        <end position="252"/>
    </location>
</feature>
<evidence type="ECO:0000256" key="2">
    <source>
        <dbReference type="SAM" id="SignalP"/>
    </source>
</evidence>
<evidence type="ECO:0008006" key="5">
    <source>
        <dbReference type="Google" id="ProtNLM"/>
    </source>
</evidence>
<dbReference type="Proteomes" id="UP000199155">
    <property type="component" value="Unassembled WGS sequence"/>
</dbReference>
<evidence type="ECO:0000313" key="4">
    <source>
        <dbReference type="Proteomes" id="UP000199155"/>
    </source>
</evidence>
<gene>
    <name evidence="3" type="ORF">SAMN05421806_111153</name>
</gene>
<reference evidence="3 4" key="1">
    <citation type="submission" date="2016-10" db="EMBL/GenBank/DDBJ databases">
        <authorList>
            <person name="de Groot N.N."/>
        </authorList>
    </citation>
    <scope>NUCLEOTIDE SEQUENCE [LARGE SCALE GENOMIC DNA]</scope>
    <source>
        <strain evidence="3 4">CGMCC 4.5727</strain>
    </source>
</reference>
<feature type="region of interest" description="Disordered" evidence="1">
    <location>
        <begin position="161"/>
        <end position="252"/>
    </location>
</feature>